<gene>
    <name evidence="1" type="ORF">TBRA_LOCUS5061</name>
</gene>
<dbReference type="OrthoDB" id="543156at2759"/>
<evidence type="ECO:0000313" key="2">
    <source>
        <dbReference type="Proteomes" id="UP000479190"/>
    </source>
</evidence>
<reference evidence="1 2" key="1">
    <citation type="submission" date="2020-02" db="EMBL/GenBank/DDBJ databases">
        <authorList>
            <person name="Ferguson B K."/>
        </authorList>
    </citation>
    <scope>NUCLEOTIDE SEQUENCE [LARGE SCALE GENOMIC DNA]</scope>
</reference>
<accession>A0A6H5I5J0</accession>
<evidence type="ECO:0000313" key="1">
    <source>
        <dbReference type="EMBL" id="CAB0033141.1"/>
    </source>
</evidence>
<evidence type="ECO:0008006" key="3">
    <source>
        <dbReference type="Google" id="ProtNLM"/>
    </source>
</evidence>
<sequence length="535" mass="59626">MPQKKIFFPASGCCLTAAADARRHAEETKRAKKKKKNRTDAQIDAAGSCLLSRVSFTCPPSGCVGDDPSDGEPCVLRSAAAAPFYISARARSLMCGAPISIIGCCCCCTSRRSLHLLAGCGHYDGSVPLEVMSLLLHLENRRVGVRLYGPEIWDHQNRMLEINHIYGTAKPVVLNPMMRIMDMLPEYRIDGWQDLLQEDAIRGYDGVFIPGGESLLAQPLNSNLYWVIRQANLLGIPLATISNAGVLAAWALPRILSGCTASQGTDPLEAACLIIQLARHGIKADFFAPNTTLNLYWDFQTGQYHRSDDGIIDPRLRLTAREEAARLIPMHRVKQLNRLRTEHYDALIIPGGAGVLLALAGCGHGDGTNVLEAMSLAINLQRHNIHPHFYTWNYEIQPYNHNTEREFNDWEDPDKELWEAPRYSLMDAARLIDEKSIRDLHGLADDKNRRHYCGLFIPGGRGVMKDEFTSLVRRVIYDFHRDEKPIATIADGALLVCPQLRGVRITIGTTRKRAHLQSRKHIHASSRHTHAVGVV</sequence>
<protein>
    <recommendedName>
        <fullName evidence="3">DJ-1/PfpI domain-containing protein</fullName>
    </recommendedName>
</protein>
<keyword evidence="2" id="KW-1185">Reference proteome</keyword>
<dbReference type="SUPFAM" id="SSF52317">
    <property type="entry name" value="Class I glutamine amidotransferase-like"/>
    <property type="match status" value="3"/>
</dbReference>
<organism evidence="1 2">
    <name type="scientific">Trichogramma brassicae</name>
    <dbReference type="NCBI Taxonomy" id="86971"/>
    <lineage>
        <taxon>Eukaryota</taxon>
        <taxon>Metazoa</taxon>
        <taxon>Ecdysozoa</taxon>
        <taxon>Arthropoda</taxon>
        <taxon>Hexapoda</taxon>
        <taxon>Insecta</taxon>
        <taxon>Pterygota</taxon>
        <taxon>Neoptera</taxon>
        <taxon>Endopterygota</taxon>
        <taxon>Hymenoptera</taxon>
        <taxon>Apocrita</taxon>
        <taxon>Proctotrupomorpha</taxon>
        <taxon>Chalcidoidea</taxon>
        <taxon>Trichogrammatidae</taxon>
        <taxon>Trichogramma</taxon>
    </lineage>
</organism>
<proteinExistence type="predicted"/>
<dbReference type="AlphaFoldDB" id="A0A6H5I5J0"/>
<dbReference type="PANTHER" id="PTHR10224">
    <property type="entry name" value="ES1 PROTEIN HOMOLOG, MITOCHONDRIAL"/>
    <property type="match status" value="1"/>
</dbReference>
<dbReference type="EMBL" id="CADCXV010000699">
    <property type="protein sequence ID" value="CAB0033141.1"/>
    <property type="molecule type" value="Genomic_DNA"/>
</dbReference>
<dbReference type="InterPro" id="IPR029062">
    <property type="entry name" value="Class_I_gatase-like"/>
</dbReference>
<dbReference type="Gene3D" id="3.40.50.880">
    <property type="match status" value="3"/>
</dbReference>
<dbReference type="Proteomes" id="UP000479190">
    <property type="component" value="Unassembled WGS sequence"/>
</dbReference>
<dbReference type="PANTHER" id="PTHR10224:SF11">
    <property type="entry name" value="ES1 PROTEIN HOMOLOG, MITOCHONDRIAL"/>
    <property type="match status" value="1"/>
</dbReference>
<name>A0A6H5I5J0_9HYME</name>